<accession>A0A7G9Z0V7</accession>
<organism evidence="2">
    <name type="scientific">Candidatus Methanophagaceae archaeon ANME-1 ERB6</name>
    <dbReference type="NCBI Taxonomy" id="2759912"/>
    <lineage>
        <taxon>Archaea</taxon>
        <taxon>Methanobacteriati</taxon>
        <taxon>Methanobacteriota</taxon>
        <taxon>Stenosarchaea group</taxon>
        <taxon>Methanomicrobia</taxon>
        <taxon>Candidatus Methanophagales</taxon>
        <taxon>Candidatus Methanophagaceae</taxon>
    </lineage>
</organism>
<name>A0A7G9Z0V7_9EURY</name>
<feature type="transmembrane region" description="Helical" evidence="1">
    <location>
        <begin position="60"/>
        <end position="80"/>
    </location>
</feature>
<proteinExistence type="predicted"/>
<protein>
    <submittedName>
        <fullName evidence="2">Uncharacterized protein</fullName>
    </submittedName>
</protein>
<keyword evidence="1" id="KW-1133">Transmembrane helix</keyword>
<keyword evidence="1" id="KW-0472">Membrane</keyword>
<gene>
    <name evidence="2" type="ORF">LBDBNMAG_00026</name>
</gene>
<evidence type="ECO:0000313" key="2">
    <source>
        <dbReference type="EMBL" id="QNO53891.1"/>
    </source>
</evidence>
<feature type="transmembrane region" description="Helical" evidence="1">
    <location>
        <begin position="32"/>
        <end position="54"/>
    </location>
</feature>
<evidence type="ECO:0000256" key="1">
    <source>
        <dbReference type="SAM" id="Phobius"/>
    </source>
</evidence>
<dbReference type="AlphaFoldDB" id="A0A7G9Z0V7"/>
<reference evidence="2" key="1">
    <citation type="submission" date="2020-06" db="EMBL/GenBank/DDBJ databases">
        <title>Unique genomic features of the anaerobic methanotrophic archaea.</title>
        <authorList>
            <person name="Chadwick G.L."/>
            <person name="Skennerton C.T."/>
            <person name="Laso-Perez R."/>
            <person name="Leu A.O."/>
            <person name="Speth D.R."/>
            <person name="Yu H."/>
            <person name="Morgan-Lang C."/>
            <person name="Hatzenpichler R."/>
            <person name="Goudeau D."/>
            <person name="Malmstrom R."/>
            <person name="Brazelton W.J."/>
            <person name="Woyke T."/>
            <person name="Hallam S.J."/>
            <person name="Tyson G.W."/>
            <person name="Wegener G."/>
            <person name="Boetius A."/>
            <person name="Orphan V."/>
        </authorList>
    </citation>
    <scope>NUCLEOTIDE SEQUENCE</scope>
</reference>
<keyword evidence="1" id="KW-0812">Transmembrane</keyword>
<dbReference type="EMBL" id="MT631554">
    <property type="protein sequence ID" value="QNO53891.1"/>
    <property type="molecule type" value="Genomic_DNA"/>
</dbReference>
<sequence>MRFIFEKNGPIVKSSLISSRLGENDTIMKMNFILSLIANVIWVIIGGAITWFGFDTNSSLWMAVGILCLIAGGIGVYLSFSSEKIQ</sequence>